<reference evidence="1 2" key="1">
    <citation type="submission" date="2014-12" db="EMBL/GenBank/DDBJ databases">
        <authorList>
            <person name="Neuveglise Cecile"/>
        </authorList>
    </citation>
    <scope>NUCLEOTIDE SEQUENCE [LARGE SCALE GENOMIC DNA]</scope>
    <source>
        <strain evidence="1 2">CBS 12615</strain>
    </source>
</reference>
<sequence>MSALSASFRNVKWYLKDRVTTTPVKAFNALISGQLAPNKNFSMNKDQISEGDHLLFFNCPENAGLSPDGYFEYQTPRSLLRNQNLVYNRRMWAFGSMDFKSPLQENREYICQETVRYLKVLKNDVYVGINRAVMDAETGLTAVDEQRTLIYTQSALSSLQTSSPEEVSDYSSLPLTFDDCSIFRYSALTYNSHRIHWDRFYCRNVEGYKDIIVQGPLMVHIILKYARFGLGLTVTRVKYKNMHILYPGTAVSIGVRHVSPKQQEIELKDSTNGRVYCKLSMDVK</sequence>
<dbReference type="PANTHER" id="PTHR28152">
    <property type="entry name" value="HYDROXYACYL-THIOESTER DEHYDRATASE TYPE 2, MITOCHONDRIAL"/>
    <property type="match status" value="1"/>
</dbReference>
<dbReference type="OrthoDB" id="3257538at2759"/>
<evidence type="ECO:0000313" key="2">
    <source>
        <dbReference type="Proteomes" id="UP000054304"/>
    </source>
</evidence>
<organism evidence="1 2">
    <name type="scientific">Lachancea lanzarotensis</name>
    <dbReference type="NCBI Taxonomy" id="1245769"/>
    <lineage>
        <taxon>Eukaryota</taxon>
        <taxon>Fungi</taxon>
        <taxon>Dikarya</taxon>
        <taxon>Ascomycota</taxon>
        <taxon>Saccharomycotina</taxon>
        <taxon>Saccharomycetes</taxon>
        <taxon>Saccharomycetales</taxon>
        <taxon>Saccharomycetaceae</taxon>
        <taxon>Lachancea</taxon>
    </lineage>
</organism>
<evidence type="ECO:0000313" key="1">
    <source>
        <dbReference type="EMBL" id="CEP62273.1"/>
    </source>
</evidence>
<dbReference type="Proteomes" id="UP000054304">
    <property type="component" value="Unassembled WGS sequence"/>
</dbReference>
<proteinExistence type="predicted"/>
<dbReference type="GeneID" id="34685734"/>
<dbReference type="SUPFAM" id="SSF54637">
    <property type="entry name" value="Thioesterase/thiol ester dehydrase-isomerase"/>
    <property type="match status" value="1"/>
</dbReference>
<keyword evidence="2" id="KW-1185">Reference proteome</keyword>
<accession>A0A0C7MX31</accession>
<dbReference type="InterPro" id="IPR052741">
    <property type="entry name" value="Mitochondrial_HTD2"/>
</dbReference>
<dbReference type="EMBL" id="LN736364">
    <property type="protein sequence ID" value="CEP62273.1"/>
    <property type="molecule type" value="Genomic_DNA"/>
</dbReference>
<dbReference type="InterPro" id="IPR029069">
    <property type="entry name" value="HotDog_dom_sf"/>
</dbReference>
<dbReference type="PANTHER" id="PTHR28152:SF1">
    <property type="entry name" value="HYDROXYACYL-THIOESTER DEHYDRATASE TYPE 2, MITOCHONDRIAL"/>
    <property type="match status" value="1"/>
</dbReference>
<dbReference type="GO" id="GO:0005739">
    <property type="term" value="C:mitochondrion"/>
    <property type="evidence" value="ECO:0007669"/>
    <property type="project" value="EnsemblFungi"/>
</dbReference>
<dbReference type="RefSeq" id="XP_022628501.1">
    <property type="nucleotide sequence ID" value="XM_022772148.1"/>
</dbReference>
<dbReference type="AlphaFoldDB" id="A0A0C7MX31"/>
<dbReference type="STRING" id="1245769.A0A0C7MX31"/>
<dbReference type="Gene3D" id="3.10.129.10">
    <property type="entry name" value="Hotdog Thioesterase"/>
    <property type="match status" value="1"/>
</dbReference>
<name>A0A0C7MX31_9SACH</name>
<protein>
    <submittedName>
        <fullName evidence="1">LALA0S05e01772g1_1</fullName>
    </submittedName>
</protein>
<dbReference type="GO" id="GO:0019171">
    <property type="term" value="F:(3R)-hydroxyacyl-[acyl-carrier-protein] dehydratase activity"/>
    <property type="evidence" value="ECO:0007669"/>
    <property type="project" value="EnsemblFungi"/>
</dbReference>
<dbReference type="HOGENOM" id="CLU_028690_2_0_1"/>
<gene>
    <name evidence="1" type="ORF">LALA0_S05e01772g</name>
</gene>